<reference evidence="1 2" key="1">
    <citation type="submission" date="2019-03" db="EMBL/GenBank/DDBJ databases">
        <title>Single cell metagenomics reveals metabolic interactions within the superorganism composed of flagellate Streblomastix strix and complex community of Bacteroidetes bacteria on its surface.</title>
        <authorList>
            <person name="Treitli S.C."/>
            <person name="Kolisko M."/>
            <person name="Husnik F."/>
            <person name="Keeling P."/>
            <person name="Hampl V."/>
        </authorList>
    </citation>
    <scope>NUCLEOTIDE SEQUENCE [LARGE SCALE GENOMIC DNA]</scope>
    <source>
        <strain evidence="1">ST1C</strain>
    </source>
</reference>
<evidence type="ECO:0000313" key="1">
    <source>
        <dbReference type="EMBL" id="KAA6382086.1"/>
    </source>
</evidence>
<comment type="caution">
    <text evidence="1">The sequence shown here is derived from an EMBL/GenBank/DDBJ whole genome shotgun (WGS) entry which is preliminary data.</text>
</comment>
<proteinExistence type="predicted"/>
<dbReference type="EMBL" id="SNRW01006973">
    <property type="protein sequence ID" value="KAA6382086.1"/>
    <property type="molecule type" value="Genomic_DNA"/>
</dbReference>
<evidence type="ECO:0000313" key="2">
    <source>
        <dbReference type="Proteomes" id="UP000324800"/>
    </source>
</evidence>
<feature type="non-terminal residue" evidence="1">
    <location>
        <position position="982"/>
    </location>
</feature>
<dbReference type="Proteomes" id="UP000324800">
    <property type="component" value="Unassembled WGS sequence"/>
</dbReference>
<protein>
    <submittedName>
        <fullName evidence="1">Uncharacterized protein</fullName>
    </submittedName>
</protein>
<accession>A0A5J4VI70</accession>
<gene>
    <name evidence="1" type="ORF">EZS28_022390</name>
</gene>
<dbReference type="AlphaFoldDB" id="A0A5J4VI70"/>
<name>A0A5J4VI70_9EUKA</name>
<sequence length="982" mass="107403">MSNDADLHSLDVLLIHDEILFGNVRHNTVGLIDQVTNINNQINNINNAPAPDVYTRPEANEIFDTKADKSDTYTKTETDILLDAKANVIDIVDSYSKTEDDALLLLKADKTELIDSYTKSEDDALLLLKADKTDIIDAYTKTETDEKLDIKLNITDQIDTYTKTETDEKLDLKANVVDIVDSYSKTEDDALLLLKANVVDIVDSYSKSEDDALLLLKADKTDLDEYVDLTSAQTISGTKQFNNISITTVSKQNKNDASILLAGGGDMLVTSLVTQPQLQEVRDIASGKSKGYVFDSQSDLNDWMAIQDNVANLAIGDNLYIVDQQVTDYWWDGTNLRELETELPDMTNVITTLGTATGSGNAITDLSIDGNILTPAKNTTFVTTGSDQSITGMKTFTSTIISNGIQYSGYDNTSEFPAGGGVKSISDINASVDLSNYYNKTQTYSQTETNNLLNGKANTGVSYTKGEDDTLLLAKADKTQLIDSYTKTQTDNLLNNKANQSTTYTKTETESLLEEKADVTALNDYVTLGTTQTITGQKQFNSNVTAASFTKSGADNTVVLLGAGGTKPIAEFGGSVDDSNYVKKTGQSLQVIRGYIRKSMQGVDDEPSEEDEDYITKGEVENQYVSIYGGVQQIIGTKSFYDNVIANGFIKKNGTNQQVLLANGSTKPLSEFACGSVDDTNYVKKTGQVTQSITGKLIRTDNSESFDNLQARQYPTKYDVDGAFVKKTGKTLQVIKGVIRKNMDDVEGLSDDDDDYMTRGDIQQNFVGIWGNQSISGGKTFLNNVTATAFVKSGGTNQQVLLANGSTKPLSEFASGSVDDDDDYVKKTGQGTQKIEGNLIRSGSEISFENLQPFQYITKQDAKYGFVQKEGQLVQSIEGKLRKKLSTDEEEEEESEDEDYLTEKELKGKFVSLAGTQTVTGAKTFTISVTAPAFVKYSGTNQQVLLADGTVKQLSEFSSGLQMEDITDKIRDWNMSISPLYK</sequence>
<organism evidence="1 2">
    <name type="scientific">Streblomastix strix</name>
    <dbReference type="NCBI Taxonomy" id="222440"/>
    <lineage>
        <taxon>Eukaryota</taxon>
        <taxon>Metamonada</taxon>
        <taxon>Preaxostyla</taxon>
        <taxon>Oxymonadida</taxon>
        <taxon>Streblomastigidae</taxon>
        <taxon>Streblomastix</taxon>
    </lineage>
</organism>